<reference evidence="3 4" key="1">
    <citation type="submission" date="2020-04" db="EMBL/GenBank/DDBJ databases">
        <authorList>
            <person name="Yin C."/>
        </authorList>
    </citation>
    <scope>NUCLEOTIDE SEQUENCE [LARGE SCALE GENOMIC DNA]</scope>
    <source>
        <strain evidence="3 4">Ak56</strain>
    </source>
</reference>
<organism evidence="3 4">
    <name type="scientific">Chitinophaga eiseniae</name>
    <dbReference type="NCBI Taxonomy" id="634771"/>
    <lineage>
        <taxon>Bacteria</taxon>
        <taxon>Pseudomonadati</taxon>
        <taxon>Bacteroidota</taxon>
        <taxon>Chitinophagia</taxon>
        <taxon>Chitinophagales</taxon>
        <taxon>Chitinophagaceae</taxon>
        <taxon>Chitinophaga</taxon>
    </lineage>
</organism>
<dbReference type="EMBL" id="JABAHZ010000004">
    <property type="protein sequence ID" value="NLR80438.1"/>
    <property type="molecule type" value="Genomic_DNA"/>
</dbReference>
<dbReference type="GO" id="GO:0003677">
    <property type="term" value="F:DNA binding"/>
    <property type="evidence" value="ECO:0007669"/>
    <property type="project" value="UniProtKB-KW"/>
</dbReference>
<feature type="domain" description="Phage integrase SAM-like" evidence="2">
    <location>
        <begin position="3"/>
        <end position="67"/>
    </location>
</feature>
<evidence type="ECO:0000313" key="4">
    <source>
        <dbReference type="Proteomes" id="UP000552864"/>
    </source>
</evidence>
<sequence>MNSFAHFKAFLGKDFISPVEITENICKRFRRYLLDKFNGDTPSNYYSRFKWVIKAATTDKYFITNPTEEVPAQSNLKHNRFT</sequence>
<dbReference type="RefSeq" id="WP_168740585.1">
    <property type="nucleotide sequence ID" value="NZ_JABAHZ010000004.1"/>
</dbReference>
<dbReference type="InterPro" id="IPR025269">
    <property type="entry name" value="SAM-like_dom"/>
</dbReference>
<dbReference type="SUPFAM" id="SSF56349">
    <property type="entry name" value="DNA breaking-rejoining enzymes"/>
    <property type="match status" value="1"/>
</dbReference>
<dbReference type="Pfam" id="PF13102">
    <property type="entry name" value="Phage_int_SAM_5"/>
    <property type="match status" value="1"/>
</dbReference>
<name>A0A847SR63_9BACT</name>
<evidence type="ECO:0000313" key="3">
    <source>
        <dbReference type="EMBL" id="NLR80438.1"/>
    </source>
</evidence>
<gene>
    <name evidence="3" type="ORF">HGH91_17540</name>
</gene>
<protein>
    <recommendedName>
        <fullName evidence="2">Phage integrase SAM-like domain-containing protein</fullName>
    </recommendedName>
</protein>
<evidence type="ECO:0000256" key="1">
    <source>
        <dbReference type="ARBA" id="ARBA00023125"/>
    </source>
</evidence>
<keyword evidence="4" id="KW-1185">Reference proteome</keyword>
<comment type="caution">
    <text evidence="3">The sequence shown here is derived from an EMBL/GenBank/DDBJ whole genome shotgun (WGS) entry which is preliminary data.</text>
</comment>
<dbReference type="AlphaFoldDB" id="A0A847SR63"/>
<dbReference type="Proteomes" id="UP000552864">
    <property type="component" value="Unassembled WGS sequence"/>
</dbReference>
<evidence type="ECO:0000259" key="2">
    <source>
        <dbReference type="Pfam" id="PF13102"/>
    </source>
</evidence>
<accession>A0A847SR63</accession>
<dbReference type="InterPro" id="IPR010998">
    <property type="entry name" value="Integrase_recombinase_N"/>
</dbReference>
<proteinExistence type="predicted"/>
<keyword evidence="1" id="KW-0238">DNA-binding</keyword>
<dbReference type="Gene3D" id="1.10.150.130">
    <property type="match status" value="1"/>
</dbReference>
<dbReference type="InterPro" id="IPR011010">
    <property type="entry name" value="DNA_brk_join_enz"/>
</dbReference>